<evidence type="ECO:0000313" key="6">
    <source>
        <dbReference type="Proteomes" id="UP000093412"/>
    </source>
</evidence>
<dbReference type="InterPro" id="IPR016291">
    <property type="entry name" value="Isochorismatase"/>
</dbReference>
<protein>
    <submittedName>
        <fullName evidence="3">Isochorismatase</fullName>
        <ecNumber evidence="3">3.3.2.1</ecNumber>
    </submittedName>
</protein>
<name>A0A163T4H7_9CELL</name>
<dbReference type="OrthoDB" id="9794942at2"/>
<dbReference type="Pfam" id="PF00857">
    <property type="entry name" value="Isochorismatase"/>
    <property type="match status" value="1"/>
</dbReference>
<dbReference type="PATRIC" id="fig|43678.3.peg.227"/>
<dbReference type="PRINTS" id="PR01398">
    <property type="entry name" value="ISCHRISMTASE"/>
</dbReference>
<dbReference type="InterPro" id="IPR050272">
    <property type="entry name" value="Isochorismatase-like_hydrls"/>
</dbReference>
<reference evidence="3 5" key="1">
    <citation type="submission" date="2016-01" db="EMBL/GenBank/DDBJ databases">
        <title>Genome sequence of Oerskovia enterophila VJag, an agar and cellulose degrading bacterium.</title>
        <authorList>
            <person name="Poehlein A."/>
            <person name="Jag V."/>
            <person name="Bengelsdorf F."/>
            <person name="Duerre P."/>
            <person name="Daniel R."/>
        </authorList>
    </citation>
    <scope>NUCLEOTIDE SEQUENCE [LARGE SCALE GENOMIC DNA]</scope>
    <source>
        <strain evidence="3 5">VJag</strain>
    </source>
</reference>
<keyword evidence="6" id="KW-1185">Reference proteome</keyword>
<evidence type="ECO:0000259" key="2">
    <source>
        <dbReference type="Pfam" id="PF00857"/>
    </source>
</evidence>
<dbReference type="PIRSF" id="PIRSF001111">
    <property type="entry name" value="Isochorismatase"/>
    <property type="match status" value="1"/>
</dbReference>
<reference evidence="4 6" key="2">
    <citation type="submission" date="2016-06" db="EMBL/GenBank/DDBJ databases">
        <title>Genome sequence of Oerskovia enterophila DSM 43852.</title>
        <authorList>
            <person name="Poehlein A."/>
            <person name="Jag V."/>
            <person name="Bengelsdorf F.R."/>
            <person name="Daniel R."/>
            <person name="Duerre P."/>
        </authorList>
    </citation>
    <scope>NUCLEOTIDE SEQUENCE [LARGE SCALE GENOMIC DNA]</scope>
    <source>
        <strain evidence="4 6">DSM 43852</strain>
    </source>
</reference>
<evidence type="ECO:0000313" key="3">
    <source>
        <dbReference type="EMBL" id="KZM37084.1"/>
    </source>
</evidence>
<dbReference type="AlphaFoldDB" id="A0A163T4H7"/>
<comment type="caution">
    <text evidence="3">The sequence shown here is derived from an EMBL/GenBank/DDBJ whole genome shotgun (WGS) entry which is preliminary data.</text>
</comment>
<dbReference type="RefSeq" id="WP_068627583.1">
    <property type="nucleotide sequence ID" value="NZ_JBIVFZ010000002.1"/>
</dbReference>
<dbReference type="STRING" id="43678.OJAG_02140"/>
<organism evidence="3 5">
    <name type="scientific">Oerskovia enterophila</name>
    <dbReference type="NCBI Taxonomy" id="43678"/>
    <lineage>
        <taxon>Bacteria</taxon>
        <taxon>Bacillati</taxon>
        <taxon>Actinomycetota</taxon>
        <taxon>Actinomycetes</taxon>
        <taxon>Micrococcales</taxon>
        <taxon>Cellulomonadaceae</taxon>
        <taxon>Oerskovia</taxon>
    </lineage>
</organism>
<keyword evidence="1 3" id="KW-0378">Hydrolase</keyword>
<sequence>MGLPTIAAYDGPAPHEYPSNRVTWQVDPARAVLLVHDMQQYFVDAFDPASPALRDAVGNISRLAATARELGIPVVLTAQPPAQQPADRGLLTDFWGPGIPDDGTDVVIDALAPQPGDTLLTKWRYDAFVRTGLRDLLREQGRDQLVVTGVYAHIGCLVTACDAFMHDVQPFLVGDAVADFSLAHHRQALAWAADRCAVVATTDDVLTHLGARVPAVAGA</sequence>
<gene>
    <name evidence="3" type="primary">dhbB</name>
    <name evidence="4" type="ORF">OERS_38010</name>
    <name evidence="3" type="ORF">OJAG_02140</name>
</gene>
<dbReference type="InterPro" id="IPR000868">
    <property type="entry name" value="Isochorismatase-like_dom"/>
</dbReference>
<dbReference type="PANTHER" id="PTHR43540">
    <property type="entry name" value="PEROXYUREIDOACRYLATE/UREIDOACRYLATE AMIDOHYDROLASE-RELATED"/>
    <property type="match status" value="1"/>
</dbReference>
<proteinExistence type="predicted"/>
<dbReference type="Proteomes" id="UP000093412">
    <property type="component" value="Unassembled WGS sequence"/>
</dbReference>
<evidence type="ECO:0000313" key="4">
    <source>
        <dbReference type="EMBL" id="OCI29519.1"/>
    </source>
</evidence>
<dbReference type="Proteomes" id="UP000076447">
    <property type="component" value="Unassembled WGS sequence"/>
</dbReference>
<dbReference type="PANTHER" id="PTHR43540:SF3">
    <property type="entry name" value="ENTEROBACTIN SYNTHASE COMPONENT B"/>
    <property type="match status" value="1"/>
</dbReference>
<feature type="domain" description="Isochorismatase-like" evidence="2">
    <location>
        <begin position="32"/>
        <end position="204"/>
    </location>
</feature>
<evidence type="ECO:0000313" key="5">
    <source>
        <dbReference type="Proteomes" id="UP000076447"/>
    </source>
</evidence>
<dbReference type="EMBL" id="LRIE01000029">
    <property type="protein sequence ID" value="KZM37084.1"/>
    <property type="molecule type" value="Genomic_DNA"/>
</dbReference>
<evidence type="ECO:0000256" key="1">
    <source>
        <dbReference type="ARBA" id="ARBA00022801"/>
    </source>
</evidence>
<dbReference type="SUPFAM" id="SSF52499">
    <property type="entry name" value="Isochorismatase-like hydrolases"/>
    <property type="match status" value="1"/>
</dbReference>
<dbReference type="GO" id="GO:0008908">
    <property type="term" value="F:isochorismatase activity"/>
    <property type="evidence" value="ECO:0007669"/>
    <property type="project" value="UniProtKB-EC"/>
</dbReference>
<dbReference type="EC" id="3.3.2.1" evidence="3"/>
<dbReference type="InterPro" id="IPR036380">
    <property type="entry name" value="Isochorismatase-like_sf"/>
</dbReference>
<dbReference type="EMBL" id="MAQA01000071">
    <property type="protein sequence ID" value="OCI29519.1"/>
    <property type="molecule type" value="Genomic_DNA"/>
</dbReference>
<dbReference type="Gene3D" id="3.40.50.850">
    <property type="entry name" value="Isochorismatase-like"/>
    <property type="match status" value="1"/>
</dbReference>
<accession>A0A163T4H7</accession>